<name>X1Q5U6_9ZZZZ</name>
<evidence type="ECO:0000313" key="1">
    <source>
        <dbReference type="EMBL" id="GAI50116.1"/>
    </source>
</evidence>
<gene>
    <name evidence="1" type="ORF">S06H3_61143</name>
</gene>
<comment type="caution">
    <text evidence="1">The sequence shown here is derived from an EMBL/GenBank/DDBJ whole genome shotgun (WGS) entry which is preliminary data.</text>
</comment>
<proteinExistence type="predicted"/>
<feature type="non-terminal residue" evidence="1">
    <location>
        <position position="1"/>
    </location>
</feature>
<accession>X1Q5U6</accession>
<sequence>TVSNKGEAVFRKTITTVGNNRIIVFPEPVEASEVAIVVLDSKGLPVINKHQTTIHIFYMLQITQPVYLF</sequence>
<reference evidence="1" key="1">
    <citation type="journal article" date="2014" name="Front. Microbiol.">
        <title>High frequency of phylogenetically diverse reductive dehalogenase-homologous genes in deep subseafloor sedimentary metagenomes.</title>
        <authorList>
            <person name="Kawai M."/>
            <person name="Futagami T."/>
            <person name="Toyoda A."/>
            <person name="Takaki Y."/>
            <person name="Nishi S."/>
            <person name="Hori S."/>
            <person name="Arai W."/>
            <person name="Tsubouchi T."/>
            <person name="Morono Y."/>
            <person name="Uchiyama I."/>
            <person name="Ito T."/>
            <person name="Fujiyama A."/>
            <person name="Inagaki F."/>
            <person name="Takami H."/>
        </authorList>
    </citation>
    <scope>NUCLEOTIDE SEQUENCE</scope>
    <source>
        <strain evidence="1">Expedition CK06-06</strain>
    </source>
</reference>
<dbReference type="EMBL" id="BARV01040030">
    <property type="protein sequence ID" value="GAI50116.1"/>
    <property type="molecule type" value="Genomic_DNA"/>
</dbReference>
<organism evidence="1">
    <name type="scientific">marine sediment metagenome</name>
    <dbReference type="NCBI Taxonomy" id="412755"/>
    <lineage>
        <taxon>unclassified sequences</taxon>
        <taxon>metagenomes</taxon>
        <taxon>ecological metagenomes</taxon>
    </lineage>
</organism>
<protein>
    <submittedName>
        <fullName evidence="1">Uncharacterized protein</fullName>
    </submittedName>
</protein>
<dbReference type="Gene3D" id="2.60.120.260">
    <property type="entry name" value="Galactose-binding domain-like"/>
    <property type="match status" value="1"/>
</dbReference>
<dbReference type="AlphaFoldDB" id="X1Q5U6"/>